<dbReference type="Gene3D" id="3.40.50.720">
    <property type="entry name" value="NAD(P)-binding Rossmann-like Domain"/>
    <property type="match status" value="1"/>
</dbReference>
<keyword evidence="4" id="KW-1185">Reference proteome</keyword>
<dbReference type="HOGENOM" id="CLU_010194_2_6_1"/>
<dbReference type="Proteomes" id="UP000015241">
    <property type="component" value="Unassembled WGS sequence"/>
</dbReference>
<dbReference type="EMBL" id="KE504128">
    <property type="protein sequence ID" value="EPT03960.1"/>
    <property type="molecule type" value="Genomic_DNA"/>
</dbReference>
<dbReference type="eggNOG" id="KOG1205">
    <property type="taxonomic scope" value="Eukaryota"/>
</dbReference>
<dbReference type="PRINTS" id="PR00081">
    <property type="entry name" value="GDHRDH"/>
</dbReference>
<protein>
    <submittedName>
        <fullName evidence="3">NAD-binding protein</fullName>
    </submittedName>
</protein>
<organism evidence="3 4">
    <name type="scientific">Fomitopsis schrenkii</name>
    <name type="common">Brown rot fungus</name>
    <dbReference type="NCBI Taxonomy" id="2126942"/>
    <lineage>
        <taxon>Eukaryota</taxon>
        <taxon>Fungi</taxon>
        <taxon>Dikarya</taxon>
        <taxon>Basidiomycota</taxon>
        <taxon>Agaricomycotina</taxon>
        <taxon>Agaricomycetes</taxon>
        <taxon>Polyporales</taxon>
        <taxon>Fomitopsis</taxon>
    </lineage>
</organism>
<comment type="similarity">
    <text evidence="1">Belongs to the short-chain dehydrogenases/reductases (SDR) family.</text>
</comment>
<proteinExistence type="inferred from homology"/>
<sequence length="269" mass="29910">MSSNPATISDCQCVLIIGATAGIGRALALAIHNIPSKPTVIAAGRRQERLDELATQSERIKTLKFDVNASRDALKRAVQDIYQKYPELDAVLFVSGVQHMFDFKKPETVDLDVLEGELHTNYTSITRMVTFFLPHFLKLSEQGRPSLMVTITSGLAIVPGPWCPNYCATKAALHSFTLSLNTQLKDTKVKVIEIFPPLVESELHDHQGTTDKLSKVWMPLEDFTRDAMDGLKRGDAEIPVGLAKQQWETYEKGKLEKAANVQGLFSKKQ</sequence>
<reference evidence="3 4" key="1">
    <citation type="journal article" date="2012" name="Science">
        <title>The Paleozoic origin of enzymatic lignin decomposition reconstructed from 31 fungal genomes.</title>
        <authorList>
            <person name="Floudas D."/>
            <person name="Binder M."/>
            <person name="Riley R."/>
            <person name="Barry K."/>
            <person name="Blanchette R.A."/>
            <person name="Henrissat B."/>
            <person name="Martinez A.T."/>
            <person name="Otillar R."/>
            <person name="Spatafora J.W."/>
            <person name="Yadav J.S."/>
            <person name="Aerts A."/>
            <person name="Benoit I."/>
            <person name="Boyd A."/>
            <person name="Carlson A."/>
            <person name="Copeland A."/>
            <person name="Coutinho P.M."/>
            <person name="de Vries R.P."/>
            <person name="Ferreira P."/>
            <person name="Findley K."/>
            <person name="Foster B."/>
            <person name="Gaskell J."/>
            <person name="Glotzer D."/>
            <person name="Gorecki P."/>
            <person name="Heitman J."/>
            <person name="Hesse C."/>
            <person name="Hori C."/>
            <person name="Igarashi K."/>
            <person name="Jurgens J.A."/>
            <person name="Kallen N."/>
            <person name="Kersten P."/>
            <person name="Kohler A."/>
            <person name="Kuees U."/>
            <person name="Kumar T.K.A."/>
            <person name="Kuo A."/>
            <person name="LaButti K."/>
            <person name="Larrondo L.F."/>
            <person name="Lindquist E."/>
            <person name="Ling A."/>
            <person name="Lombard V."/>
            <person name="Lucas S."/>
            <person name="Lundell T."/>
            <person name="Martin R."/>
            <person name="McLaughlin D.J."/>
            <person name="Morgenstern I."/>
            <person name="Morin E."/>
            <person name="Murat C."/>
            <person name="Nagy L.G."/>
            <person name="Nolan M."/>
            <person name="Ohm R.A."/>
            <person name="Patyshakuliyeva A."/>
            <person name="Rokas A."/>
            <person name="Ruiz-Duenas F.J."/>
            <person name="Sabat G."/>
            <person name="Salamov A."/>
            <person name="Samejima M."/>
            <person name="Schmutz J."/>
            <person name="Slot J.C."/>
            <person name="St John F."/>
            <person name="Stenlid J."/>
            <person name="Sun H."/>
            <person name="Sun S."/>
            <person name="Syed K."/>
            <person name="Tsang A."/>
            <person name="Wiebenga A."/>
            <person name="Young D."/>
            <person name="Pisabarro A."/>
            <person name="Eastwood D.C."/>
            <person name="Martin F."/>
            <person name="Cullen D."/>
            <person name="Grigoriev I.V."/>
            <person name="Hibbett D.S."/>
        </authorList>
    </citation>
    <scope>NUCLEOTIDE SEQUENCE</scope>
    <source>
        <strain evidence="4">FP-58527</strain>
    </source>
</reference>
<dbReference type="PANTHER" id="PTHR43669:SF11">
    <property type="entry name" value="SHORT-CHAIN DEHYDROGENASE_OXIDOREDUCTASE"/>
    <property type="match status" value="1"/>
</dbReference>
<evidence type="ECO:0000256" key="2">
    <source>
        <dbReference type="ARBA" id="ARBA00023002"/>
    </source>
</evidence>
<dbReference type="PANTHER" id="PTHR43669">
    <property type="entry name" value="5-KETO-D-GLUCONATE 5-REDUCTASE"/>
    <property type="match status" value="1"/>
</dbReference>
<keyword evidence="2" id="KW-0560">Oxidoreductase</keyword>
<accession>S8G0S5</accession>
<dbReference type="SUPFAM" id="SSF51735">
    <property type="entry name" value="NAD(P)-binding Rossmann-fold domains"/>
    <property type="match status" value="1"/>
</dbReference>
<name>S8G0S5_FOMSC</name>
<dbReference type="InParanoid" id="S8G0S5"/>
<evidence type="ECO:0000313" key="3">
    <source>
        <dbReference type="EMBL" id="EPT03960.1"/>
    </source>
</evidence>
<gene>
    <name evidence="3" type="ORF">FOMPIDRAFT_74290</name>
</gene>
<dbReference type="STRING" id="743788.S8G0S5"/>
<dbReference type="OrthoDB" id="37659at2759"/>
<dbReference type="AlphaFoldDB" id="S8G0S5"/>
<evidence type="ECO:0000313" key="4">
    <source>
        <dbReference type="Proteomes" id="UP000015241"/>
    </source>
</evidence>
<dbReference type="InterPro" id="IPR002347">
    <property type="entry name" value="SDR_fam"/>
</dbReference>
<dbReference type="InterPro" id="IPR036291">
    <property type="entry name" value="NAD(P)-bd_dom_sf"/>
</dbReference>
<dbReference type="Pfam" id="PF00106">
    <property type="entry name" value="adh_short"/>
    <property type="match status" value="1"/>
</dbReference>
<dbReference type="GO" id="GO:0016491">
    <property type="term" value="F:oxidoreductase activity"/>
    <property type="evidence" value="ECO:0007669"/>
    <property type="project" value="UniProtKB-KW"/>
</dbReference>
<evidence type="ECO:0000256" key="1">
    <source>
        <dbReference type="ARBA" id="ARBA00006484"/>
    </source>
</evidence>